<dbReference type="eggNOG" id="COG4544">
    <property type="taxonomic scope" value="Bacteria"/>
</dbReference>
<keyword evidence="3" id="KW-1185">Reference proteome</keyword>
<sequence length="286" mass="28904">MLIDESNVVHAIEKLKSNRAAARAAAQTVATGSRAAEPRGMAEPQGAAEPRGVAGLQSVAQPQVVGQEAESARAAAPLRAVAPEPATVGRARTLGMPEWLAGQLAGGGLARGAVTAMADCPAAVVDILAHVTANGGCAAVVGYPKLALAAVAAAGGELSRLIIVPDPAPHVGAVLSTLAEGLDLVVYVPVQRVTPTFARPVEARLRKSSCALLSCGTPWPGARLNLDVQVAGVHGLGRGSGRIRSIGVTGRVWGKGQPPQRITAELTGRRDGAGGQADQARIEVAL</sequence>
<feature type="region of interest" description="Disordered" evidence="1">
    <location>
        <begin position="29"/>
        <end position="51"/>
    </location>
</feature>
<evidence type="ECO:0000313" key="2">
    <source>
        <dbReference type="EMBL" id="CAQ04363.1"/>
    </source>
</evidence>
<dbReference type="AlphaFoldDB" id="B1VF24"/>
<proteinExistence type="predicted"/>
<gene>
    <name evidence="2" type="ordered locus">cu0403</name>
</gene>
<dbReference type="STRING" id="504474.cu0403"/>
<dbReference type="KEGG" id="cur:cu0403"/>
<reference evidence="2 3" key="1">
    <citation type="journal article" date="2008" name="J. Biotechnol.">
        <title>The lifestyle of Corynebacterium urealyticum derived from its complete genome sequence established by pyrosequencing.</title>
        <authorList>
            <person name="Tauch A."/>
            <person name="Trost E."/>
            <person name="Tilker A."/>
            <person name="Ludewig U."/>
            <person name="Schneiker S."/>
            <person name="Goesmann A."/>
            <person name="Arnold W."/>
            <person name="Bekel T."/>
            <person name="Brinkrolf K."/>
            <person name="Brune I."/>
            <person name="Goetker S."/>
            <person name="Kalinowski J."/>
            <person name="Kamp P.-B."/>
            <person name="Lobo F.P."/>
            <person name="Viehoever P."/>
            <person name="Weisshaar B."/>
            <person name="Soriano F."/>
            <person name="Droege M."/>
            <person name="Puehler A."/>
        </authorList>
    </citation>
    <scope>NUCLEOTIDE SEQUENCE [LARGE SCALE GENOMIC DNA]</scope>
    <source>
        <strain evidence="3">ATCC 43042 / DSM 7109</strain>
    </source>
</reference>
<protein>
    <recommendedName>
        <fullName evidence="4">Recombinase A</fullName>
    </recommendedName>
</protein>
<evidence type="ECO:0008006" key="4">
    <source>
        <dbReference type="Google" id="ProtNLM"/>
    </source>
</evidence>
<dbReference type="Proteomes" id="UP000001727">
    <property type="component" value="Chromosome"/>
</dbReference>
<organism evidence="2 3">
    <name type="scientific">Corynebacterium urealyticum (strain ATCC 43042 / DSM 7109)</name>
    <dbReference type="NCBI Taxonomy" id="504474"/>
    <lineage>
        <taxon>Bacteria</taxon>
        <taxon>Bacillati</taxon>
        <taxon>Actinomycetota</taxon>
        <taxon>Actinomycetes</taxon>
        <taxon>Mycobacteriales</taxon>
        <taxon>Corynebacteriaceae</taxon>
        <taxon>Corynebacterium</taxon>
    </lineage>
</organism>
<accession>B1VF24</accession>
<evidence type="ECO:0000256" key="1">
    <source>
        <dbReference type="SAM" id="MobiDB-lite"/>
    </source>
</evidence>
<name>B1VF24_CORU7</name>
<dbReference type="EMBL" id="AM942444">
    <property type="protein sequence ID" value="CAQ04363.1"/>
    <property type="molecule type" value="Genomic_DNA"/>
</dbReference>
<dbReference type="HOGENOM" id="CLU_074514_1_0_11"/>
<evidence type="ECO:0000313" key="3">
    <source>
        <dbReference type="Proteomes" id="UP000001727"/>
    </source>
</evidence>